<protein>
    <submittedName>
        <fullName evidence="9 10">Glycoside hydrolase family 2</fullName>
    </submittedName>
</protein>
<dbReference type="Proteomes" id="UP000283329">
    <property type="component" value="Unassembled WGS sequence"/>
</dbReference>
<dbReference type="InterPro" id="IPR006102">
    <property type="entry name" value="Ig-like_GH2"/>
</dbReference>
<reference evidence="9" key="2">
    <citation type="submission" date="2022-10" db="EMBL/GenBank/DDBJ databases">
        <title>Human gut microbiome strain richness.</title>
        <authorList>
            <person name="Chen-Liaw A."/>
        </authorList>
    </citation>
    <scope>NUCLEOTIDE SEQUENCE</scope>
    <source>
        <strain evidence="9">RTP21484st1_H8_RTP21484_190118</strain>
    </source>
</reference>
<feature type="domain" description="Glycosyl hydrolases family 2 sugar binding" evidence="7">
    <location>
        <begin position="54"/>
        <end position="199"/>
    </location>
</feature>
<dbReference type="Gene3D" id="2.60.120.260">
    <property type="entry name" value="Galactose-binding domain-like"/>
    <property type="match status" value="1"/>
</dbReference>
<dbReference type="Pfam" id="PF02837">
    <property type="entry name" value="Glyco_hydro_2_N"/>
    <property type="match status" value="1"/>
</dbReference>
<evidence type="ECO:0000313" key="10">
    <source>
        <dbReference type="EMBL" id="RHH40861.1"/>
    </source>
</evidence>
<keyword evidence="3" id="KW-0326">Glycosidase</keyword>
<dbReference type="Pfam" id="PF16355">
    <property type="entry name" value="DUF4982"/>
    <property type="match status" value="1"/>
</dbReference>
<keyword evidence="4" id="KW-0732">Signal</keyword>
<reference evidence="10 11" key="1">
    <citation type="submission" date="2018-08" db="EMBL/GenBank/DDBJ databases">
        <title>A genome reference for cultivated species of the human gut microbiota.</title>
        <authorList>
            <person name="Zou Y."/>
            <person name="Xue W."/>
            <person name="Luo G."/>
        </authorList>
    </citation>
    <scope>NUCLEOTIDE SEQUENCE [LARGE SCALE GENOMIC DNA]</scope>
    <source>
        <strain evidence="10 11">AM17-48</strain>
    </source>
</reference>
<name>A0A1Y4PEY6_BACOV</name>
<evidence type="ECO:0000313" key="11">
    <source>
        <dbReference type="Proteomes" id="UP000283329"/>
    </source>
</evidence>
<dbReference type="Pfam" id="PF00703">
    <property type="entry name" value="Glyco_hydro_2"/>
    <property type="match status" value="1"/>
</dbReference>
<feature type="chain" id="PRO_5044063463" evidence="4">
    <location>
        <begin position="22"/>
        <end position="825"/>
    </location>
</feature>
<dbReference type="PRINTS" id="PR00132">
    <property type="entry name" value="GLHYDRLASE2"/>
</dbReference>
<organism evidence="10 11">
    <name type="scientific">Bacteroides ovatus</name>
    <dbReference type="NCBI Taxonomy" id="28116"/>
    <lineage>
        <taxon>Bacteria</taxon>
        <taxon>Pseudomonadati</taxon>
        <taxon>Bacteroidota</taxon>
        <taxon>Bacteroidia</taxon>
        <taxon>Bacteroidales</taxon>
        <taxon>Bacteroidaceae</taxon>
        <taxon>Bacteroides</taxon>
    </lineage>
</organism>
<dbReference type="GO" id="GO:0005975">
    <property type="term" value="P:carbohydrate metabolic process"/>
    <property type="evidence" value="ECO:0007669"/>
    <property type="project" value="InterPro"/>
</dbReference>
<keyword evidence="2 10" id="KW-0378">Hydrolase</keyword>
<dbReference type="InterPro" id="IPR006104">
    <property type="entry name" value="Glyco_hydro_2_N"/>
</dbReference>
<proteinExistence type="inferred from homology"/>
<evidence type="ECO:0000256" key="4">
    <source>
        <dbReference type="SAM" id="SignalP"/>
    </source>
</evidence>
<dbReference type="InterPro" id="IPR006101">
    <property type="entry name" value="Glyco_hydro_2"/>
</dbReference>
<dbReference type="InterPro" id="IPR017853">
    <property type="entry name" value="GH"/>
</dbReference>
<gene>
    <name evidence="10" type="ORF">DW206_21755</name>
    <name evidence="9" type="ORF">PQ628_22220</name>
</gene>
<dbReference type="InterPro" id="IPR036156">
    <property type="entry name" value="Beta-gal/glucu_dom_sf"/>
</dbReference>
<evidence type="ECO:0000256" key="3">
    <source>
        <dbReference type="ARBA" id="ARBA00023295"/>
    </source>
</evidence>
<dbReference type="InterPro" id="IPR051913">
    <property type="entry name" value="GH2_Domain-Containing"/>
</dbReference>
<evidence type="ECO:0000313" key="9">
    <source>
        <dbReference type="EMBL" id="MDC7960914.1"/>
    </source>
</evidence>
<dbReference type="Gene3D" id="2.60.40.10">
    <property type="entry name" value="Immunoglobulins"/>
    <property type="match status" value="3"/>
</dbReference>
<dbReference type="SUPFAM" id="SSF49303">
    <property type="entry name" value="beta-Galactosidase/glucuronidase domain"/>
    <property type="match status" value="1"/>
</dbReference>
<dbReference type="SUPFAM" id="SSF49785">
    <property type="entry name" value="Galactose-binding domain-like"/>
    <property type="match status" value="1"/>
</dbReference>
<feature type="domain" description="Glycoside hydrolase family 2 catalytic" evidence="6">
    <location>
        <begin position="315"/>
        <end position="517"/>
    </location>
</feature>
<dbReference type="Pfam" id="PF02836">
    <property type="entry name" value="Glyco_hydro_2_C"/>
    <property type="match status" value="1"/>
</dbReference>
<feature type="signal peptide" evidence="4">
    <location>
        <begin position="1"/>
        <end position="21"/>
    </location>
</feature>
<feature type="domain" description="DUF4982" evidence="8">
    <location>
        <begin position="653"/>
        <end position="711"/>
    </location>
</feature>
<evidence type="ECO:0000256" key="1">
    <source>
        <dbReference type="ARBA" id="ARBA00007401"/>
    </source>
</evidence>
<comment type="caution">
    <text evidence="10">The sequence shown here is derived from an EMBL/GenBank/DDBJ whole genome shotgun (WGS) entry which is preliminary data.</text>
</comment>
<dbReference type="GO" id="GO:0004553">
    <property type="term" value="F:hydrolase activity, hydrolyzing O-glycosyl compounds"/>
    <property type="evidence" value="ECO:0007669"/>
    <property type="project" value="InterPro"/>
</dbReference>
<sequence length="825" mass="93360">MKKLLIYILTAFTVLTLPASAKIPASQRIRLTDQWEYLKGDLGSIWEAVRAVAPGSSEAVPIWQPVTLPHCFNAEDAVDPDVNYYQGPGWYRTLLDIQNPAANGRTILEFEGAGQKTEVYIYTRKVGSHVGGYDEWSVDITEAIRKALADPDCRKRFNGKVPLSIRCDNSRDTEMIPSDLSDFNVYGGLYRYVNLIYQPALSFASFKLETPVQKDLKSATLKVQANFYNPNDTRQATVRFTLKDPNGKKVTEQTATDILPLGEVHLFDIAIKNPMLWSPDQPQLYTCEFTLQTAEGEQTVTEQVGFRHFEFVDYGPFKLNGKRLLLKGTHRHEDHAGVGAAMTEEQMVTEMKLMKEMGVNFIRLGHYQQSNIILRLCDELGILVWEEIPWCRGGLGGETYKIQARRMLTNMITQHHNHPSVILWGLGNENDWPNDFPTFEQSQIRAFMKELNDLAHRLDPSRVTSIRRCDFCKDIVDVYSPSIWAGWYRGKFTDYKSVSEKEMKQVKHFLHVEWGGDSHARRHAEDPFKSLGGIPAGVGADERAGDFSLVGGDARASRDGDWSESYIVKLVDWHLKEQETMTWLTGTAYWPFKDFSTPLRPENPVPYVNQKGVIERDFAKKEVFYVFQSYWTQKPMIHIYGHTWPTRWGAANEPKEILVYSNCPAVELFVNGVSQGIKQRNSQDFPAAGLHWKCVLREGENQLKAVAVKSKEAISDEITVAYQTAQWGEPKQLKLTSYPEGENIIRVEAQLTDDKGIPCLDAANLISFEAAGDGELIQNLGTSTGSRKVQAYNGKAMIRVKVTDTCYLSVQSDGIKTAYTQLKAQ</sequence>
<dbReference type="Proteomes" id="UP001215078">
    <property type="component" value="Unassembled WGS sequence"/>
</dbReference>
<dbReference type="PANTHER" id="PTHR42732:SF1">
    <property type="entry name" value="BETA-MANNOSIDASE"/>
    <property type="match status" value="1"/>
</dbReference>
<dbReference type="RefSeq" id="WP_004325624.1">
    <property type="nucleotide sequence ID" value="NZ_BAABYV010000001.1"/>
</dbReference>
<comment type="similarity">
    <text evidence="1">Belongs to the glycosyl hydrolase 2 family.</text>
</comment>
<evidence type="ECO:0000259" key="5">
    <source>
        <dbReference type="Pfam" id="PF00703"/>
    </source>
</evidence>
<dbReference type="InterPro" id="IPR008979">
    <property type="entry name" value="Galactose-bd-like_sf"/>
</dbReference>
<dbReference type="InterPro" id="IPR006103">
    <property type="entry name" value="Glyco_hydro_2_cat"/>
</dbReference>
<dbReference type="InterPro" id="IPR032311">
    <property type="entry name" value="DUF4982"/>
</dbReference>
<evidence type="ECO:0000259" key="7">
    <source>
        <dbReference type="Pfam" id="PF02837"/>
    </source>
</evidence>
<dbReference type="InterPro" id="IPR013783">
    <property type="entry name" value="Ig-like_fold"/>
</dbReference>
<dbReference type="SUPFAM" id="SSF51445">
    <property type="entry name" value="(Trans)glycosidases"/>
    <property type="match status" value="1"/>
</dbReference>
<dbReference type="Gene3D" id="3.20.20.80">
    <property type="entry name" value="Glycosidases"/>
    <property type="match status" value="1"/>
</dbReference>
<feature type="domain" description="Glycoside hydrolase family 2 immunoglobulin-like beta-sandwich" evidence="5">
    <location>
        <begin position="205"/>
        <end position="307"/>
    </location>
</feature>
<dbReference type="AlphaFoldDB" id="A0A1Y4PEY6"/>
<accession>A0A1Y4PEY6</accession>
<dbReference type="PANTHER" id="PTHR42732">
    <property type="entry name" value="BETA-GALACTOSIDASE"/>
    <property type="match status" value="1"/>
</dbReference>
<evidence type="ECO:0000256" key="2">
    <source>
        <dbReference type="ARBA" id="ARBA00022801"/>
    </source>
</evidence>
<dbReference type="EMBL" id="QRJR01000031">
    <property type="protein sequence ID" value="RHH40861.1"/>
    <property type="molecule type" value="Genomic_DNA"/>
</dbReference>
<evidence type="ECO:0000259" key="6">
    <source>
        <dbReference type="Pfam" id="PF02836"/>
    </source>
</evidence>
<dbReference type="EMBL" id="JAQQPO010000033">
    <property type="protein sequence ID" value="MDC7960914.1"/>
    <property type="molecule type" value="Genomic_DNA"/>
</dbReference>
<evidence type="ECO:0000259" key="8">
    <source>
        <dbReference type="Pfam" id="PF16355"/>
    </source>
</evidence>